<dbReference type="PANTHER" id="PTHR12378">
    <property type="entry name" value="DESUMOYLATING ISOPEPTIDASE"/>
    <property type="match status" value="1"/>
</dbReference>
<keyword evidence="3" id="KW-0378">Hydrolase</keyword>
<dbReference type="PROSITE" id="PS51858">
    <property type="entry name" value="PPPDE"/>
    <property type="match status" value="1"/>
</dbReference>
<feature type="domain" description="PPPDE" evidence="4">
    <location>
        <begin position="13"/>
        <end position="155"/>
    </location>
</feature>
<evidence type="ECO:0000256" key="2">
    <source>
        <dbReference type="ARBA" id="ARBA00022670"/>
    </source>
</evidence>
<gene>
    <name evidence="5" type="ORF">PECAL_2P04960</name>
</gene>
<dbReference type="Proteomes" id="UP000789595">
    <property type="component" value="Unassembled WGS sequence"/>
</dbReference>
<dbReference type="Gene3D" id="3.90.1720.30">
    <property type="entry name" value="PPPDE domains"/>
    <property type="match status" value="1"/>
</dbReference>
<dbReference type="InterPro" id="IPR042266">
    <property type="entry name" value="PPPDE_sf"/>
</dbReference>
<name>A0A8J2SJ16_9STRA</name>
<evidence type="ECO:0000259" key="4">
    <source>
        <dbReference type="PROSITE" id="PS51858"/>
    </source>
</evidence>
<accession>A0A8J2SJ16</accession>
<dbReference type="GO" id="GO:0008233">
    <property type="term" value="F:peptidase activity"/>
    <property type="evidence" value="ECO:0007669"/>
    <property type="project" value="UniProtKB-KW"/>
</dbReference>
<keyword evidence="2" id="KW-0645">Protease</keyword>
<dbReference type="OrthoDB" id="412286at2759"/>
<comment type="caution">
    <text evidence="5">The sequence shown here is derived from an EMBL/GenBank/DDBJ whole genome shotgun (WGS) entry which is preliminary data.</text>
</comment>
<dbReference type="Pfam" id="PF05903">
    <property type="entry name" value="Peptidase_C97"/>
    <property type="match status" value="1"/>
</dbReference>
<reference evidence="5" key="1">
    <citation type="submission" date="2021-11" db="EMBL/GenBank/DDBJ databases">
        <authorList>
            <consortium name="Genoscope - CEA"/>
            <person name="William W."/>
        </authorList>
    </citation>
    <scope>NUCLEOTIDE SEQUENCE</scope>
</reference>
<dbReference type="GO" id="GO:0070646">
    <property type="term" value="P:protein modification by small protein removal"/>
    <property type="evidence" value="ECO:0007669"/>
    <property type="project" value="TreeGrafter"/>
</dbReference>
<evidence type="ECO:0000256" key="1">
    <source>
        <dbReference type="ARBA" id="ARBA00008140"/>
    </source>
</evidence>
<dbReference type="GO" id="GO:0006508">
    <property type="term" value="P:proteolysis"/>
    <property type="evidence" value="ECO:0007669"/>
    <property type="project" value="UniProtKB-KW"/>
</dbReference>
<dbReference type="AlphaFoldDB" id="A0A8J2SJ16"/>
<comment type="similarity">
    <text evidence="1">Belongs to the DeSI family.</text>
</comment>
<proteinExistence type="inferred from homology"/>
<sequence>MGGACTTPQEVEYEVVLHTYNACTGPAQAFLGLLGGGGAYVSGIEVGGAEYSFDDRGCHQTEPGKPASSAAASEKERRVLGSATMTPARLRKIIRSVQREFKPAKEQRTPYTYDLVSRNGNHFSTALALALGVDPPPPSLNALANTANMAANLLGSLAGQFGGAMGQASANAQTPNAVAVPMHAPVPVAQGIS</sequence>
<organism evidence="5 6">
    <name type="scientific">Pelagomonas calceolata</name>
    <dbReference type="NCBI Taxonomy" id="35677"/>
    <lineage>
        <taxon>Eukaryota</taxon>
        <taxon>Sar</taxon>
        <taxon>Stramenopiles</taxon>
        <taxon>Ochrophyta</taxon>
        <taxon>Pelagophyceae</taxon>
        <taxon>Pelagomonadales</taxon>
        <taxon>Pelagomonadaceae</taxon>
        <taxon>Pelagomonas</taxon>
    </lineage>
</organism>
<protein>
    <recommendedName>
        <fullName evidence="4">PPPDE domain-containing protein</fullName>
    </recommendedName>
</protein>
<evidence type="ECO:0000256" key="3">
    <source>
        <dbReference type="ARBA" id="ARBA00022801"/>
    </source>
</evidence>
<evidence type="ECO:0000313" key="6">
    <source>
        <dbReference type="Proteomes" id="UP000789595"/>
    </source>
</evidence>
<keyword evidence="6" id="KW-1185">Reference proteome</keyword>
<dbReference type="EMBL" id="CAKKNE010000002">
    <property type="protein sequence ID" value="CAH0367474.1"/>
    <property type="molecule type" value="Genomic_DNA"/>
</dbReference>
<dbReference type="InterPro" id="IPR008580">
    <property type="entry name" value="PPPDE_dom"/>
</dbReference>
<evidence type="ECO:0000313" key="5">
    <source>
        <dbReference type="EMBL" id="CAH0367474.1"/>
    </source>
</evidence>
<dbReference type="SMART" id="SM01179">
    <property type="entry name" value="DUF862"/>
    <property type="match status" value="1"/>
</dbReference>